<sequence>MSKDQVRKLSWKEIFKLSKTSLMEFFNADNFMHGAALAYYAIFALVPIVYLAITIFGSVVGEEVILEIIQDVLQQNIGITDVSGIMAFVAELNISQGNIILKVVGIVVLLFSSTALLNALKNSINNFFGITPKKNKNFVLETLISRAISIGILSLFGVCLIVTYFTQTIIFSLTDQFIASGSGVRSTFYLIVEHGSLIAVNVILFAFIFKYLHDGTVKWKLAWGGSLFTSILLYLGHLLIKFYLVNYFFAANVGFAGTLMVILTWMFYSSQIIFLGAKFTAVYAKMVGRPIVAK</sequence>
<feature type="transmembrane region" description="Helical" evidence="6">
    <location>
        <begin position="246"/>
        <end position="268"/>
    </location>
</feature>
<feature type="transmembrane region" description="Helical" evidence="6">
    <location>
        <begin position="221"/>
        <end position="240"/>
    </location>
</feature>
<proteinExistence type="predicted"/>
<evidence type="ECO:0000313" key="7">
    <source>
        <dbReference type="EMBL" id="SFT41052.1"/>
    </source>
</evidence>
<feature type="transmembrane region" description="Helical" evidence="6">
    <location>
        <begin position="37"/>
        <end position="57"/>
    </location>
</feature>
<accession>A0A1I6XSJ9</accession>
<dbReference type="EMBL" id="FPAS01000001">
    <property type="protein sequence ID" value="SFT41052.1"/>
    <property type="molecule type" value="Genomic_DNA"/>
</dbReference>
<name>A0A1I6XSJ9_9FLAO</name>
<keyword evidence="3 6" id="KW-0812">Transmembrane</keyword>
<protein>
    <submittedName>
        <fullName evidence="7">Membrane protein</fullName>
    </submittedName>
</protein>
<keyword evidence="5 6" id="KW-0472">Membrane</keyword>
<dbReference type="AlphaFoldDB" id="A0A1I6XSJ9"/>
<dbReference type="PANTHER" id="PTHR30213:SF1">
    <property type="entry name" value="INNER MEMBRANE PROTEIN YHJD"/>
    <property type="match status" value="1"/>
</dbReference>
<comment type="subcellular location">
    <subcellularLocation>
        <location evidence="1">Cell membrane</location>
        <topology evidence="1">Multi-pass membrane protein</topology>
    </subcellularLocation>
</comment>
<dbReference type="GO" id="GO:0005886">
    <property type="term" value="C:plasma membrane"/>
    <property type="evidence" value="ECO:0007669"/>
    <property type="project" value="UniProtKB-SubCell"/>
</dbReference>
<evidence type="ECO:0000256" key="6">
    <source>
        <dbReference type="SAM" id="Phobius"/>
    </source>
</evidence>
<dbReference type="RefSeq" id="WP_090245767.1">
    <property type="nucleotide sequence ID" value="NZ_FPAS01000001.1"/>
</dbReference>
<dbReference type="STRING" id="477690.SAMN05216474_0408"/>
<dbReference type="PANTHER" id="PTHR30213">
    <property type="entry name" value="INNER MEMBRANE PROTEIN YHJD"/>
    <property type="match status" value="1"/>
</dbReference>
<dbReference type="InterPro" id="IPR017039">
    <property type="entry name" value="Virul_fac_BrkB"/>
</dbReference>
<feature type="transmembrane region" description="Helical" evidence="6">
    <location>
        <begin position="99"/>
        <end position="120"/>
    </location>
</feature>
<feature type="transmembrane region" description="Helical" evidence="6">
    <location>
        <begin position="143"/>
        <end position="166"/>
    </location>
</feature>
<evidence type="ECO:0000256" key="2">
    <source>
        <dbReference type="ARBA" id="ARBA00022475"/>
    </source>
</evidence>
<evidence type="ECO:0000313" key="8">
    <source>
        <dbReference type="Proteomes" id="UP000236454"/>
    </source>
</evidence>
<keyword evidence="8" id="KW-1185">Reference proteome</keyword>
<dbReference type="PIRSF" id="PIRSF035875">
    <property type="entry name" value="RNase_BN"/>
    <property type="match status" value="1"/>
</dbReference>
<reference evidence="7 8" key="1">
    <citation type="submission" date="2016-10" db="EMBL/GenBank/DDBJ databases">
        <authorList>
            <person name="de Groot N.N."/>
        </authorList>
    </citation>
    <scope>NUCLEOTIDE SEQUENCE [LARGE SCALE GENOMIC DNA]</scope>
    <source>
        <strain evidence="7 8">CGMCC 1.7005</strain>
    </source>
</reference>
<gene>
    <name evidence="7" type="ORF">SAMN05216474_0408</name>
</gene>
<keyword evidence="4 6" id="KW-1133">Transmembrane helix</keyword>
<organism evidence="7 8">
    <name type="scientific">Lishizhenia tianjinensis</name>
    <dbReference type="NCBI Taxonomy" id="477690"/>
    <lineage>
        <taxon>Bacteria</taxon>
        <taxon>Pseudomonadati</taxon>
        <taxon>Bacteroidota</taxon>
        <taxon>Flavobacteriia</taxon>
        <taxon>Flavobacteriales</taxon>
        <taxon>Crocinitomicaceae</taxon>
        <taxon>Lishizhenia</taxon>
    </lineage>
</organism>
<keyword evidence="2" id="KW-1003">Cell membrane</keyword>
<evidence type="ECO:0000256" key="5">
    <source>
        <dbReference type="ARBA" id="ARBA00023136"/>
    </source>
</evidence>
<dbReference type="Proteomes" id="UP000236454">
    <property type="component" value="Unassembled WGS sequence"/>
</dbReference>
<evidence type="ECO:0000256" key="1">
    <source>
        <dbReference type="ARBA" id="ARBA00004651"/>
    </source>
</evidence>
<evidence type="ECO:0000256" key="4">
    <source>
        <dbReference type="ARBA" id="ARBA00022989"/>
    </source>
</evidence>
<feature type="transmembrane region" description="Helical" evidence="6">
    <location>
        <begin position="186"/>
        <end position="209"/>
    </location>
</feature>
<evidence type="ECO:0000256" key="3">
    <source>
        <dbReference type="ARBA" id="ARBA00022692"/>
    </source>
</evidence>
<dbReference type="OrthoDB" id="9797028at2"/>
<dbReference type="Pfam" id="PF03631">
    <property type="entry name" value="Virul_fac_BrkB"/>
    <property type="match status" value="1"/>
</dbReference>